<feature type="compositionally biased region" description="Polar residues" evidence="3">
    <location>
        <begin position="654"/>
        <end position="681"/>
    </location>
</feature>
<dbReference type="EMBL" id="JAJTJA010000002">
    <property type="protein sequence ID" value="KAH8703821.1"/>
    <property type="molecule type" value="Genomic_DNA"/>
</dbReference>
<evidence type="ECO:0000259" key="4">
    <source>
        <dbReference type="Pfam" id="PF06428"/>
    </source>
</evidence>
<accession>A0AAD4Q512</accession>
<dbReference type="Proteomes" id="UP001201262">
    <property type="component" value="Unassembled WGS sequence"/>
</dbReference>
<dbReference type="SUPFAM" id="SSF144284">
    <property type="entry name" value="Sec2 N-terminal region"/>
    <property type="match status" value="1"/>
</dbReference>
<dbReference type="GO" id="GO:0006887">
    <property type="term" value="P:exocytosis"/>
    <property type="evidence" value="ECO:0007669"/>
    <property type="project" value="TreeGrafter"/>
</dbReference>
<dbReference type="GeneID" id="70250114"/>
<feature type="region of interest" description="Disordered" evidence="3">
    <location>
        <begin position="635"/>
        <end position="688"/>
    </location>
</feature>
<dbReference type="InterPro" id="IPR040351">
    <property type="entry name" value="RAB3IL/RAB3IP/Sec2"/>
</dbReference>
<feature type="compositionally biased region" description="Polar residues" evidence="3">
    <location>
        <begin position="378"/>
        <end position="396"/>
    </location>
</feature>
<dbReference type="GO" id="GO:0070319">
    <property type="term" value="C:Golgi to plasma membrane transport vesicle"/>
    <property type="evidence" value="ECO:0007669"/>
    <property type="project" value="TreeGrafter"/>
</dbReference>
<feature type="region of interest" description="Disordered" evidence="3">
    <location>
        <begin position="16"/>
        <end position="40"/>
    </location>
</feature>
<proteinExistence type="predicted"/>
<evidence type="ECO:0000256" key="1">
    <source>
        <dbReference type="ARBA" id="ARBA00023054"/>
    </source>
</evidence>
<dbReference type="InterPro" id="IPR009449">
    <property type="entry name" value="Sec2_N"/>
</dbReference>
<feature type="compositionally biased region" description="Polar residues" evidence="3">
    <location>
        <begin position="16"/>
        <end position="25"/>
    </location>
</feature>
<keyword evidence="6" id="KW-1185">Reference proteome</keyword>
<feature type="region of interest" description="Disordered" evidence="3">
    <location>
        <begin position="566"/>
        <end position="604"/>
    </location>
</feature>
<organism evidence="5 6">
    <name type="scientific">Talaromyces proteolyticus</name>
    <dbReference type="NCBI Taxonomy" id="1131652"/>
    <lineage>
        <taxon>Eukaryota</taxon>
        <taxon>Fungi</taxon>
        <taxon>Dikarya</taxon>
        <taxon>Ascomycota</taxon>
        <taxon>Pezizomycotina</taxon>
        <taxon>Eurotiomycetes</taxon>
        <taxon>Eurotiomycetidae</taxon>
        <taxon>Eurotiales</taxon>
        <taxon>Trichocomaceae</taxon>
        <taxon>Talaromyces</taxon>
        <taxon>Talaromyces sect. Bacilispori</taxon>
    </lineage>
</organism>
<protein>
    <submittedName>
        <fullName evidence="5">GDP/GTP exchange factor Sec2p</fullName>
    </submittedName>
</protein>
<dbReference type="PANTHER" id="PTHR14430:SF0">
    <property type="entry name" value="SEC2P DOMAIN-CONTAINING PROTEIN"/>
    <property type="match status" value="1"/>
</dbReference>
<feature type="coiled-coil region" evidence="2">
    <location>
        <begin position="127"/>
        <end position="261"/>
    </location>
</feature>
<feature type="region of interest" description="Disordered" evidence="3">
    <location>
        <begin position="378"/>
        <end position="397"/>
    </location>
</feature>
<dbReference type="PANTHER" id="PTHR14430">
    <property type="entry name" value="RABIN3-RELATED"/>
    <property type="match status" value="1"/>
</dbReference>
<dbReference type="Gene3D" id="6.10.140.910">
    <property type="match status" value="1"/>
</dbReference>
<dbReference type="Pfam" id="PF25555">
    <property type="entry name" value="RAB3A-like_C"/>
    <property type="match status" value="1"/>
</dbReference>
<sequence length="688" mass="75515">MADLISIHTYGHSNFLSTSSMMSRPSNHKRSQSADKRSLSPARFITKMKSTNALSDMKNARRLSPAGLEDVSESNFNTLRDPRMASTSDLSLTVDSTHHPDLNSEVATLSAKLVQAINNQTLLDDSLSDARQELEAAQDRLLIVESENQQFRTDLSSGILVRRSDVESEILAMKNSLEEERERRTIAEKEKKEMDQELENLTAALFEEANKMVAAAKQEREAIEKKNEQLRAQIKDTEALVASQKEQLAELKEVMQEMNSVRGDTDTTPNTSTAPSSPAVAMQANLSRLLDTSNISPVSAAAVDISPAPSTSFCHLLKPIYRTDMIAYDDFRDLLLLAKASKPPSRVASGSYGGLNVMGLAGLTGGGNANISTVALNSGNNRAQTPNGSPQPSVSHTPLKDTRFYKRVLTEDLEPSLRLDAAPSISWLTRRSVFSSICDGGLIVEPMPASSRKFKFSCSLCGERRQSNENERTHRFRTSESETAPRYALCILCLEKVRACCELTGYLRMILDGHVHVADDEEEKEAWEETIRLRERLFWSRLGGGVVPSFISTDEPEKVLPVPVAASNPTDSETDTIAQPSVSVGTATDHEVPRSLPPKDDVVEEDPFKSDVKRVSIGGTIISTDVENQDAALKEGDSCCDEVEDLSRVASDPPHSNTTAEHETMTQPDQSKPTSEKSTSIPGAFDQW</sequence>
<keyword evidence="1 2" id="KW-0175">Coiled coil</keyword>
<evidence type="ECO:0000313" key="6">
    <source>
        <dbReference type="Proteomes" id="UP001201262"/>
    </source>
</evidence>
<dbReference type="GO" id="GO:0051286">
    <property type="term" value="C:cell tip"/>
    <property type="evidence" value="ECO:0007669"/>
    <property type="project" value="TreeGrafter"/>
</dbReference>
<evidence type="ECO:0000256" key="3">
    <source>
        <dbReference type="SAM" id="MobiDB-lite"/>
    </source>
</evidence>
<comment type="caution">
    <text evidence="5">The sequence shown here is derived from an EMBL/GenBank/DDBJ whole genome shotgun (WGS) entry which is preliminary data.</text>
</comment>
<feature type="compositionally biased region" description="Basic and acidic residues" evidence="3">
    <location>
        <begin position="588"/>
        <end position="604"/>
    </location>
</feature>
<reference evidence="5" key="1">
    <citation type="submission" date="2021-12" db="EMBL/GenBank/DDBJ databases">
        <title>Convergent genome expansion in fungi linked to evolution of root-endophyte symbiosis.</title>
        <authorList>
            <consortium name="DOE Joint Genome Institute"/>
            <person name="Ke Y.-H."/>
            <person name="Bonito G."/>
            <person name="Liao H.-L."/>
            <person name="Looney B."/>
            <person name="Rojas-Flechas A."/>
            <person name="Nash J."/>
            <person name="Hameed K."/>
            <person name="Schadt C."/>
            <person name="Martin F."/>
            <person name="Crous P.W."/>
            <person name="Miettinen O."/>
            <person name="Magnuson J.K."/>
            <person name="Labbe J."/>
            <person name="Jacobson D."/>
            <person name="Doktycz M.J."/>
            <person name="Veneault-Fourrey C."/>
            <person name="Kuo A."/>
            <person name="Mondo S."/>
            <person name="Calhoun S."/>
            <person name="Riley R."/>
            <person name="Ohm R."/>
            <person name="LaButti K."/>
            <person name="Andreopoulos B."/>
            <person name="Pangilinan J."/>
            <person name="Nolan M."/>
            <person name="Tritt A."/>
            <person name="Clum A."/>
            <person name="Lipzen A."/>
            <person name="Daum C."/>
            <person name="Barry K."/>
            <person name="Grigoriev I.V."/>
            <person name="Vilgalys R."/>
        </authorList>
    </citation>
    <scope>NUCLEOTIDE SEQUENCE</scope>
    <source>
        <strain evidence="5">PMI_201</strain>
    </source>
</reference>
<dbReference type="Pfam" id="PF06428">
    <property type="entry name" value="Sec2p"/>
    <property type="match status" value="1"/>
</dbReference>
<dbReference type="CDD" id="cd21044">
    <property type="entry name" value="Rab11BD_RAB3IP_like"/>
    <property type="match status" value="1"/>
</dbReference>
<dbReference type="GO" id="GO:0005085">
    <property type="term" value="F:guanyl-nucleotide exchange factor activity"/>
    <property type="evidence" value="ECO:0007669"/>
    <property type="project" value="InterPro"/>
</dbReference>
<feature type="domain" description="GDP/GTP exchange factor Sec2 N-terminal" evidence="4">
    <location>
        <begin position="120"/>
        <end position="259"/>
    </location>
</feature>
<gene>
    <name evidence="5" type="ORF">BGW36DRAFT_423369</name>
</gene>
<evidence type="ECO:0000313" key="5">
    <source>
        <dbReference type="EMBL" id="KAH8703821.1"/>
    </source>
</evidence>
<evidence type="ECO:0000256" key="2">
    <source>
        <dbReference type="SAM" id="Coils"/>
    </source>
</evidence>
<dbReference type="RefSeq" id="XP_046076839.1">
    <property type="nucleotide sequence ID" value="XM_046219827.1"/>
</dbReference>
<name>A0AAD4Q512_9EURO</name>
<feature type="compositionally biased region" description="Polar residues" evidence="3">
    <location>
        <begin position="567"/>
        <end position="586"/>
    </location>
</feature>
<dbReference type="AlphaFoldDB" id="A0AAD4Q512"/>